<name>A0A0M3KJC4_ANISI</name>
<keyword evidence="3 6" id="KW-1133">Transmembrane helix</keyword>
<dbReference type="EMBL" id="UYRR01039698">
    <property type="protein sequence ID" value="VDK77180.1"/>
    <property type="molecule type" value="Genomic_DNA"/>
</dbReference>
<evidence type="ECO:0000256" key="1">
    <source>
        <dbReference type="ARBA" id="ARBA00004167"/>
    </source>
</evidence>
<comment type="subcellular location">
    <subcellularLocation>
        <location evidence="1">Membrane</location>
        <topology evidence="1">Single-pass membrane protein</topology>
    </subcellularLocation>
</comment>
<proteinExistence type="predicted"/>
<evidence type="ECO:0000256" key="6">
    <source>
        <dbReference type="SAM" id="Phobius"/>
    </source>
</evidence>
<dbReference type="AlphaFoldDB" id="A0A0M3KJC4"/>
<evidence type="ECO:0000313" key="7">
    <source>
        <dbReference type="EMBL" id="VDK77180.1"/>
    </source>
</evidence>
<feature type="transmembrane region" description="Helical" evidence="6">
    <location>
        <begin position="183"/>
        <end position="208"/>
    </location>
</feature>
<feature type="compositionally biased region" description="Low complexity" evidence="5">
    <location>
        <begin position="161"/>
        <end position="173"/>
    </location>
</feature>
<evidence type="ECO:0000256" key="5">
    <source>
        <dbReference type="SAM" id="MobiDB-lite"/>
    </source>
</evidence>
<dbReference type="Proteomes" id="UP000267096">
    <property type="component" value="Unassembled WGS sequence"/>
</dbReference>
<protein>
    <submittedName>
        <fullName evidence="9">SEA domain-containing protein</fullName>
    </submittedName>
</protein>
<feature type="region of interest" description="Disordered" evidence="5">
    <location>
        <begin position="131"/>
        <end position="173"/>
    </location>
</feature>
<feature type="compositionally biased region" description="Low complexity" evidence="5">
    <location>
        <begin position="260"/>
        <end position="278"/>
    </location>
</feature>
<feature type="compositionally biased region" description="Polar residues" evidence="5">
    <location>
        <begin position="284"/>
        <end position="315"/>
    </location>
</feature>
<sequence length="315" mass="34463">TRVSETVVNSTKELKYGTPVEIHVDVHPGSSYIFNITNEEDHKPTGEIQVNVTMCQPREADSEPVERSESGLFDIPAEKVKEMIKTYCSDKSRVKRSPGNGKYKMYLFITGTNEKSADKNISVVGISTHAEVPGTSATHTSPSTTTPPSSSPTSPPPTPTHTPTHASTAAPTTPAASSLSTGWIVGMVLIAIFVVTLIIAIAIFIYFYMKRRRGSINEDRDGLFNGQQFVDESPSRNLPFPKTVNNYQTPQTSSTIPAVNNYSSSQPYNYPQPSSNYPKLMHPNIQSPQPNIASPINPITPNNNLYGSRGLSRNY</sequence>
<feature type="compositionally biased region" description="Polar residues" evidence="5">
    <location>
        <begin position="246"/>
        <end position="258"/>
    </location>
</feature>
<organism evidence="9">
    <name type="scientific">Anisakis simplex</name>
    <name type="common">Herring worm</name>
    <dbReference type="NCBI Taxonomy" id="6269"/>
    <lineage>
        <taxon>Eukaryota</taxon>
        <taxon>Metazoa</taxon>
        <taxon>Ecdysozoa</taxon>
        <taxon>Nematoda</taxon>
        <taxon>Chromadorea</taxon>
        <taxon>Rhabditida</taxon>
        <taxon>Spirurina</taxon>
        <taxon>Ascaridomorpha</taxon>
        <taxon>Ascaridoidea</taxon>
        <taxon>Anisakidae</taxon>
        <taxon>Anisakis</taxon>
        <taxon>Anisakis simplex complex</taxon>
    </lineage>
</organism>
<dbReference type="GO" id="GO:0016020">
    <property type="term" value="C:membrane"/>
    <property type="evidence" value="ECO:0007669"/>
    <property type="project" value="UniProtKB-SubCell"/>
</dbReference>
<evidence type="ECO:0000313" key="9">
    <source>
        <dbReference type="WBParaSite" id="ASIM_0002109701-mRNA-1"/>
    </source>
</evidence>
<feature type="region of interest" description="Disordered" evidence="5">
    <location>
        <begin position="246"/>
        <end position="315"/>
    </location>
</feature>
<dbReference type="WBParaSite" id="ASIM_0002109701-mRNA-1">
    <property type="protein sequence ID" value="ASIM_0002109701-mRNA-1"/>
    <property type="gene ID" value="ASIM_0002109701"/>
</dbReference>
<dbReference type="PANTHER" id="PTHR15549">
    <property type="entry name" value="PAIRED IMMUNOGLOBULIN-LIKE TYPE 2 RECEPTOR"/>
    <property type="match status" value="1"/>
</dbReference>
<evidence type="ECO:0000256" key="4">
    <source>
        <dbReference type="ARBA" id="ARBA00023136"/>
    </source>
</evidence>
<evidence type="ECO:0000256" key="2">
    <source>
        <dbReference type="ARBA" id="ARBA00022692"/>
    </source>
</evidence>
<keyword evidence="4 6" id="KW-0472">Membrane</keyword>
<feature type="compositionally biased region" description="Low complexity" evidence="5">
    <location>
        <begin position="135"/>
        <end position="148"/>
    </location>
</feature>
<gene>
    <name evidence="7" type="ORF">ASIM_LOCUS20473</name>
</gene>
<evidence type="ECO:0000313" key="8">
    <source>
        <dbReference type="Proteomes" id="UP000267096"/>
    </source>
</evidence>
<keyword evidence="2 6" id="KW-0812">Transmembrane</keyword>
<reference evidence="9" key="1">
    <citation type="submission" date="2017-02" db="UniProtKB">
        <authorList>
            <consortium name="WormBaseParasite"/>
        </authorList>
    </citation>
    <scope>IDENTIFICATION</scope>
</reference>
<keyword evidence="8" id="KW-1185">Reference proteome</keyword>
<reference evidence="7 8" key="2">
    <citation type="submission" date="2018-11" db="EMBL/GenBank/DDBJ databases">
        <authorList>
            <consortium name="Pathogen Informatics"/>
        </authorList>
    </citation>
    <scope>NUCLEOTIDE SEQUENCE [LARGE SCALE GENOMIC DNA]</scope>
</reference>
<evidence type="ECO:0000256" key="3">
    <source>
        <dbReference type="ARBA" id="ARBA00022989"/>
    </source>
</evidence>
<dbReference type="InterPro" id="IPR051694">
    <property type="entry name" value="Immunoregulatory_rcpt-like"/>
</dbReference>
<accession>A0A0M3KJC4</accession>
<feature type="compositionally biased region" description="Pro residues" evidence="5">
    <location>
        <begin position="149"/>
        <end position="160"/>
    </location>
</feature>
<dbReference type="GO" id="GO:0071944">
    <property type="term" value="C:cell periphery"/>
    <property type="evidence" value="ECO:0007669"/>
    <property type="project" value="UniProtKB-ARBA"/>
</dbReference>